<dbReference type="Proteomes" id="UP000002601">
    <property type="component" value="Chromosome"/>
</dbReference>
<dbReference type="eggNOG" id="COG5351">
    <property type="taxonomic scope" value="Bacteria"/>
</dbReference>
<evidence type="ECO:0000256" key="1">
    <source>
        <dbReference type="SAM" id="Coils"/>
    </source>
</evidence>
<name>C6BX13_MARSD</name>
<protein>
    <submittedName>
        <fullName evidence="3">Pentapeptide repeat protein</fullName>
    </submittedName>
</protein>
<dbReference type="STRING" id="526222.Desal_0426"/>
<dbReference type="Gene3D" id="2.160.20.80">
    <property type="entry name" value="E3 ubiquitin-protein ligase SopA"/>
    <property type="match status" value="3"/>
</dbReference>
<evidence type="ECO:0000259" key="2">
    <source>
        <dbReference type="Pfam" id="PF09937"/>
    </source>
</evidence>
<dbReference type="PANTHER" id="PTHR14136">
    <property type="entry name" value="BTB_POZ DOMAIN-CONTAINING PROTEIN KCTD9"/>
    <property type="match status" value="1"/>
</dbReference>
<dbReference type="SUPFAM" id="SSF141571">
    <property type="entry name" value="Pentapeptide repeat-like"/>
    <property type="match status" value="3"/>
</dbReference>
<dbReference type="OrthoDB" id="233093at2"/>
<proteinExistence type="predicted"/>
<dbReference type="Pfam" id="PF09937">
    <property type="entry name" value="DUF2169"/>
    <property type="match status" value="1"/>
</dbReference>
<dbReference type="Pfam" id="PF00805">
    <property type="entry name" value="Pentapeptide"/>
    <property type="match status" value="5"/>
</dbReference>
<dbReference type="PANTHER" id="PTHR14136:SF17">
    <property type="entry name" value="BTB_POZ DOMAIN-CONTAINING PROTEIN KCTD9"/>
    <property type="match status" value="1"/>
</dbReference>
<dbReference type="InterPro" id="IPR018683">
    <property type="entry name" value="DUF2169"/>
</dbReference>
<dbReference type="KEGG" id="dsa:Desal_0426"/>
<feature type="coiled-coil region" evidence="1">
    <location>
        <begin position="878"/>
        <end position="923"/>
    </location>
</feature>
<sequence>MKIFKEKQHSFFPRPLGIGDKFYLSVGVMAFFDLNDPGNLLDEQELWKTVPGELGPKPIIDQGVPKPRGEFLVSGSCFAPRGQLRPASQVQVRVGEKEKTLNIFGDRYWKNGLITEPEPFVEMPVVWANAFGGSDYAKNPLGKGMDKVPMPDGSEVIPLPNVELPQQQIGSPSQKVDPASFGPLDLMWPQRAKKNGTYDEKWKNERWPFYPDDMNYEFFNVAGEDQFMDGYFKGGESVLIKNMHPDFPLIESSLPRLRMRCFVTVNKNFKPHQFPVGPLPSHQIQEDEEFREVSTRLETVWFFPKIMRGLLIYRGTTEVVDDEGADVLRVMIRHETQDEEAKSLEHYRDLQIKLLDRGVDIDLSKAEEVMQQAKKSLLKIKNIPKFADEIRQKALGNRPKMPAQEPEEVIAGAQKMIAGHYKTLDKLESIARKAHAEHGHLVKINLGVFDKFRGKIADIEKKLDATGTKISATKKKLEESRKAMVKNASTKLKGVKPEHLKESGFDPDEPLPKDFPFHKKVNPWHDRGFPLVAQWRRALENDRETMKKLTDLGLERKTIKRMWMGVNAEALSESPADWGLEGDDEFVIPVGLMLPRFDGPVLNHIKINPGNFAEAEPELVPGSNEEPLFLPSSTLIDLPTMPAAAAAPVVCVADELQALFMEQEVGDFCSILTLGSAKEKPGKHAAKELKNALAVLVVRPEKWSTDSELRKEWADWQSALKTAQPLELEHGRTVFESSKKGSDIRQWVLDHLPEEHAAEHAMPMAMPEKGELPDGEFLKGFMPPFPDVKGLAKGIHAEVKKSIEAKFEPVKAKQKEMLNLMREKAEKYSKLGADPSKVVLEPTRPKSTATQVGKDAAAKVRAKAAELKRRNLLTPEDAQKMEAEAARMEKTGAKLDAENAKLLKKFEAKKIEMAEGLKKLEAKELPDAAKAKLAEHGLSADSLRALTREEVQRYHEQGKSLVGAVLSGVDLSGLDLSGADLSKCQLQKTNFKGAILDNVKFVQAIGMSADFSKASLRRADLSRGLFNKALFVESDLSEANGAQAIFKGAQFPKAVLRDTNFDMAILEKTDFSEAELKGARINMCMISGKADKADFSQSNIKKSIFKASSLTGADFSEASVNESLFNDVDAHKVNFTDANLDKLRTGRNSNFKDSDFRHATLHGAALRESDFTGSDFRGADFENGLIDNSQLVRANLNGVSAKGARFTKSNLEGASMRAANVHMGGMRKARLVDTDLRGSNLFAVDFYKSVLGDTRFEAANLKRSQLHGKLELLDDDL</sequence>
<dbReference type="RefSeq" id="WP_012766019.1">
    <property type="nucleotide sequence ID" value="NC_012881.1"/>
</dbReference>
<dbReference type="InterPro" id="IPR051082">
    <property type="entry name" value="Pentapeptide-BTB/POZ_domain"/>
</dbReference>
<organism evidence="3 4">
    <name type="scientific">Maridesulfovibrio salexigens (strain ATCC 14822 / DSM 2638 / NCIMB 8403 / VKM B-1763)</name>
    <name type="common">Desulfovibrio salexigens</name>
    <dbReference type="NCBI Taxonomy" id="526222"/>
    <lineage>
        <taxon>Bacteria</taxon>
        <taxon>Pseudomonadati</taxon>
        <taxon>Thermodesulfobacteriota</taxon>
        <taxon>Desulfovibrionia</taxon>
        <taxon>Desulfovibrionales</taxon>
        <taxon>Desulfovibrionaceae</taxon>
        <taxon>Maridesulfovibrio</taxon>
    </lineage>
</organism>
<evidence type="ECO:0000313" key="3">
    <source>
        <dbReference type="EMBL" id="ACS78493.1"/>
    </source>
</evidence>
<reference evidence="3 4" key="1">
    <citation type="submission" date="2009-06" db="EMBL/GenBank/DDBJ databases">
        <title>Complete sequence of Desulfovibrio salexigens DSM 2638.</title>
        <authorList>
            <consortium name="US DOE Joint Genome Institute"/>
            <person name="Lucas S."/>
            <person name="Copeland A."/>
            <person name="Lapidus A."/>
            <person name="Glavina del Rio T."/>
            <person name="Tice H."/>
            <person name="Bruce D."/>
            <person name="Goodwin L."/>
            <person name="Pitluck S."/>
            <person name="Munk A.C."/>
            <person name="Brettin T."/>
            <person name="Detter J.C."/>
            <person name="Han C."/>
            <person name="Tapia R."/>
            <person name="Larimer F."/>
            <person name="Land M."/>
            <person name="Hauser L."/>
            <person name="Kyrpides N."/>
            <person name="Anderson I."/>
            <person name="Wall J.D."/>
            <person name="Arkin A.P."/>
            <person name="Dehal P."/>
            <person name="Chivian D."/>
            <person name="Giles B."/>
            <person name="Hazen T.C."/>
        </authorList>
    </citation>
    <scope>NUCLEOTIDE SEQUENCE [LARGE SCALE GENOMIC DNA]</scope>
    <source>
        <strain evidence="4">ATCC 14822 / DSM 2638 / NCIMB 8403 / VKM B-1763</strain>
    </source>
</reference>
<keyword evidence="1" id="KW-0175">Coiled coil</keyword>
<evidence type="ECO:0000313" key="4">
    <source>
        <dbReference type="Proteomes" id="UP000002601"/>
    </source>
</evidence>
<dbReference type="AlphaFoldDB" id="C6BX13"/>
<keyword evidence="4" id="KW-1185">Reference proteome</keyword>
<gene>
    <name evidence="3" type="ordered locus">Desal_0426</name>
</gene>
<dbReference type="InterPro" id="IPR001646">
    <property type="entry name" value="5peptide_repeat"/>
</dbReference>
<dbReference type="EMBL" id="CP001649">
    <property type="protein sequence ID" value="ACS78493.1"/>
    <property type="molecule type" value="Genomic_DNA"/>
</dbReference>
<dbReference type="HOGENOM" id="CLU_007055_0_0_7"/>
<dbReference type="eggNOG" id="COG1357">
    <property type="taxonomic scope" value="Bacteria"/>
</dbReference>
<accession>C6BX13</accession>
<feature type="domain" description="DUF2169" evidence="2">
    <location>
        <begin position="23"/>
        <end position="314"/>
    </location>
</feature>